<dbReference type="AlphaFoldDB" id="A0A420HJ99"/>
<dbReference type="GO" id="GO:0006390">
    <property type="term" value="P:mitochondrial transcription"/>
    <property type="evidence" value="ECO:0007669"/>
    <property type="project" value="TreeGrafter"/>
</dbReference>
<dbReference type="GO" id="GO:0003899">
    <property type="term" value="F:DNA-directed RNA polymerase activity"/>
    <property type="evidence" value="ECO:0007669"/>
    <property type="project" value="UniProtKB-EC"/>
</dbReference>
<keyword evidence="4 9" id="KW-0240">DNA-directed RNA polymerase</keyword>
<evidence type="ECO:0000313" key="11">
    <source>
        <dbReference type="EMBL" id="RKF57508.1"/>
    </source>
</evidence>
<evidence type="ECO:0000256" key="3">
    <source>
        <dbReference type="ARBA" id="ARBA00012418"/>
    </source>
</evidence>
<dbReference type="SUPFAM" id="SSF56672">
    <property type="entry name" value="DNA/RNA polymerases"/>
    <property type="match status" value="1"/>
</dbReference>
<dbReference type="GO" id="GO:0003677">
    <property type="term" value="F:DNA binding"/>
    <property type="evidence" value="ECO:0007669"/>
    <property type="project" value="InterPro"/>
</dbReference>
<keyword evidence="7 9" id="KW-0804">Transcription</keyword>
<dbReference type="InterPro" id="IPR002092">
    <property type="entry name" value="DNA-dir_Rpol_phage-type"/>
</dbReference>
<comment type="function">
    <text evidence="1 9">DNA-dependent RNA polymerase catalyzes the transcription of DNA into RNA using the four ribonucleoside triphosphates as substrates.</text>
</comment>
<comment type="similarity">
    <text evidence="2 9">Belongs to the phage and mitochondrial RNA polymerase family.</text>
</comment>
<keyword evidence="12" id="KW-1185">Reference proteome</keyword>
<evidence type="ECO:0000259" key="10">
    <source>
        <dbReference type="Pfam" id="PF00940"/>
    </source>
</evidence>
<organism evidence="11 12">
    <name type="scientific">Golovinomyces cichoracearum</name>
    <dbReference type="NCBI Taxonomy" id="62708"/>
    <lineage>
        <taxon>Eukaryota</taxon>
        <taxon>Fungi</taxon>
        <taxon>Dikarya</taxon>
        <taxon>Ascomycota</taxon>
        <taxon>Pezizomycotina</taxon>
        <taxon>Leotiomycetes</taxon>
        <taxon>Erysiphales</taxon>
        <taxon>Erysiphaceae</taxon>
        <taxon>Golovinomyces</taxon>
    </lineage>
</organism>
<protein>
    <recommendedName>
        <fullName evidence="3 9">DNA-directed RNA polymerase</fullName>
        <ecNumber evidence="3 9">2.7.7.6</ecNumber>
    </recommendedName>
</protein>
<dbReference type="PANTHER" id="PTHR10102">
    <property type="entry name" value="DNA-DIRECTED RNA POLYMERASE, MITOCHONDRIAL"/>
    <property type="match status" value="1"/>
</dbReference>
<dbReference type="Gene3D" id="1.10.150.20">
    <property type="entry name" value="5' to 3' exonuclease, C-terminal subdomain"/>
    <property type="match status" value="1"/>
</dbReference>
<evidence type="ECO:0000256" key="8">
    <source>
        <dbReference type="ARBA" id="ARBA00048552"/>
    </source>
</evidence>
<name>A0A420HJ99_9PEZI</name>
<dbReference type="PROSITE" id="PS00489">
    <property type="entry name" value="RNA_POL_PHAGE_2"/>
    <property type="match status" value="1"/>
</dbReference>
<dbReference type="GO" id="GO:0034245">
    <property type="term" value="C:mitochondrial DNA-directed RNA polymerase complex"/>
    <property type="evidence" value="ECO:0007669"/>
    <property type="project" value="TreeGrafter"/>
</dbReference>
<dbReference type="PROSITE" id="PS00900">
    <property type="entry name" value="RNA_POL_PHAGE_1"/>
    <property type="match status" value="1"/>
</dbReference>
<keyword evidence="6 9" id="KW-0548">Nucleotidyltransferase</keyword>
<evidence type="ECO:0000256" key="5">
    <source>
        <dbReference type="ARBA" id="ARBA00022679"/>
    </source>
</evidence>
<dbReference type="Pfam" id="PF00940">
    <property type="entry name" value="RNA_pol"/>
    <property type="match status" value="1"/>
</dbReference>
<feature type="domain" description="DNA-directed RNA polymerase C-terminal" evidence="10">
    <location>
        <begin position="3"/>
        <end position="338"/>
    </location>
</feature>
<evidence type="ECO:0000256" key="9">
    <source>
        <dbReference type="RuleBase" id="RU003805"/>
    </source>
</evidence>
<keyword evidence="5 9" id="KW-0808">Transferase</keyword>
<sequence length="357" mass="40891">MDAIEPFQALAVSLELKRYYSSTDKENFVTHLPIFIDATCNGLQHLAAMSSETNLANLVNLMKSSDTDQPEDVYTEMSKKVIEEIKSLVLKKVEDKVVSDPKYAILLNLKIDRSFVKTGIMTIPYGVTVMGITQQLKSQHFEFIAITNKTGYYKIKPIYINPSKAEYKFNSKEIYALANIIHDVLFNSYSNIKCVVDYLKEMNKFLKSLGCDMGIIWKTPSGLVIEQRYTDTYSVNLITQIIGKRKSVSLVKPIKNKISLRKQNTSIIPNLVHSLDASHVTLIVKKLILLDKNINLATIHDCFATNPNHINFLNHHIKYAFLNIYADKNYIKEFHMYILDYLKSIGFTVDEEKNLIR</sequence>
<accession>A0A420HJ99</accession>
<reference evidence="11 12" key="1">
    <citation type="journal article" date="2018" name="BMC Genomics">
        <title>Comparative genome analyses reveal sequence features reflecting distinct modes of host-adaptation between dicot and monocot powdery mildew.</title>
        <authorList>
            <person name="Wu Y."/>
            <person name="Ma X."/>
            <person name="Pan Z."/>
            <person name="Kale S.D."/>
            <person name="Song Y."/>
            <person name="King H."/>
            <person name="Zhang Q."/>
            <person name="Presley C."/>
            <person name="Deng X."/>
            <person name="Wei C.I."/>
            <person name="Xiao S."/>
        </authorList>
    </citation>
    <scope>NUCLEOTIDE SEQUENCE [LARGE SCALE GENOMIC DNA]</scope>
    <source>
        <strain evidence="11">UMSG3</strain>
    </source>
</reference>
<dbReference type="STRING" id="62708.A0A420HJ99"/>
<dbReference type="InterPro" id="IPR046950">
    <property type="entry name" value="DNA-dir_Rpol_C_phage-type"/>
</dbReference>
<dbReference type="Proteomes" id="UP000283383">
    <property type="component" value="Unassembled WGS sequence"/>
</dbReference>
<evidence type="ECO:0000256" key="6">
    <source>
        <dbReference type="ARBA" id="ARBA00022695"/>
    </source>
</evidence>
<comment type="catalytic activity">
    <reaction evidence="8 9">
        <text>RNA(n) + a ribonucleoside 5'-triphosphate = RNA(n+1) + diphosphate</text>
        <dbReference type="Rhea" id="RHEA:21248"/>
        <dbReference type="Rhea" id="RHEA-COMP:14527"/>
        <dbReference type="Rhea" id="RHEA-COMP:17342"/>
        <dbReference type="ChEBI" id="CHEBI:33019"/>
        <dbReference type="ChEBI" id="CHEBI:61557"/>
        <dbReference type="ChEBI" id="CHEBI:140395"/>
        <dbReference type="EC" id="2.7.7.6"/>
    </reaction>
</comment>
<evidence type="ECO:0000313" key="12">
    <source>
        <dbReference type="Proteomes" id="UP000283383"/>
    </source>
</evidence>
<evidence type="ECO:0000256" key="2">
    <source>
        <dbReference type="ARBA" id="ARBA00009493"/>
    </source>
</evidence>
<dbReference type="PANTHER" id="PTHR10102:SF0">
    <property type="entry name" value="DNA-DIRECTED RNA POLYMERASE, MITOCHONDRIAL"/>
    <property type="match status" value="1"/>
</dbReference>
<evidence type="ECO:0000256" key="1">
    <source>
        <dbReference type="ARBA" id="ARBA00004026"/>
    </source>
</evidence>
<evidence type="ECO:0000256" key="4">
    <source>
        <dbReference type="ARBA" id="ARBA00022478"/>
    </source>
</evidence>
<dbReference type="EC" id="2.7.7.6" evidence="3 9"/>
<evidence type="ECO:0000256" key="7">
    <source>
        <dbReference type="ARBA" id="ARBA00023163"/>
    </source>
</evidence>
<proteinExistence type="inferred from homology"/>
<gene>
    <name evidence="11" type="ORF">GcM3_187026</name>
</gene>
<comment type="caution">
    <text evidence="11">The sequence shown here is derived from an EMBL/GenBank/DDBJ whole genome shotgun (WGS) entry which is preliminary data.</text>
</comment>
<dbReference type="EMBL" id="MCBQ01018789">
    <property type="protein sequence ID" value="RKF57508.1"/>
    <property type="molecule type" value="Genomic_DNA"/>
</dbReference>
<dbReference type="InterPro" id="IPR043502">
    <property type="entry name" value="DNA/RNA_pol_sf"/>
</dbReference>